<feature type="transmembrane region" description="Helical" evidence="2">
    <location>
        <begin position="208"/>
        <end position="225"/>
    </location>
</feature>
<protein>
    <recommendedName>
        <fullName evidence="3">DUF6533 domain-containing protein</fullName>
    </recommendedName>
</protein>
<evidence type="ECO:0000259" key="3">
    <source>
        <dbReference type="Pfam" id="PF20151"/>
    </source>
</evidence>
<dbReference type="AlphaFoldDB" id="A0A9P6CM21"/>
<dbReference type="OrthoDB" id="3350812at2759"/>
<evidence type="ECO:0000313" key="5">
    <source>
        <dbReference type="Proteomes" id="UP000807353"/>
    </source>
</evidence>
<dbReference type="EMBL" id="MU150248">
    <property type="protein sequence ID" value="KAF9465278.1"/>
    <property type="molecule type" value="Genomic_DNA"/>
</dbReference>
<keyword evidence="2" id="KW-0812">Transmembrane</keyword>
<accession>A0A9P6CM21</accession>
<evidence type="ECO:0000256" key="1">
    <source>
        <dbReference type="SAM" id="MobiDB-lite"/>
    </source>
</evidence>
<feature type="domain" description="DUF6533" evidence="3">
    <location>
        <begin position="19"/>
        <end position="63"/>
    </location>
</feature>
<name>A0A9P6CM21_9AGAR</name>
<proteinExistence type="predicted"/>
<gene>
    <name evidence="4" type="ORF">BDZ94DRAFT_1307162</name>
</gene>
<feature type="compositionally biased region" description="Polar residues" evidence="1">
    <location>
        <begin position="271"/>
        <end position="285"/>
    </location>
</feature>
<keyword evidence="5" id="KW-1185">Reference proteome</keyword>
<sequence length="321" mass="36495">MLSLENIPLELDDFQTSTYMHISSATLLITDWFFTLELEATYAWNPPWNMGTVLFFLTRYLVIADTSISLHRQLTPSLSIDACNFLYMAEGWLISFGIIIAELILTIRVWVIWERTRNIKIFLIVVSIVTASAGMMGYIFYGTKFFMPNTAIGSVCFDKAGAVLQWAYGALLAHQTIISTMTVMKGIQHYRLGSHNTSLIYTFYEDGVSYYAVMIALSAVNIFMLHKENILLIPIQRVLQSLLTARMLLNLRKEAGALYVNRRNSKAEPVSNLSQPTSANTTSSWKRVGVNPKNRRSRVEGWFGKEESLVHQQSTRSYLEV</sequence>
<feature type="transmembrane region" description="Helical" evidence="2">
    <location>
        <begin position="122"/>
        <end position="141"/>
    </location>
</feature>
<dbReference type="Proteomes" id="UP000807353">
    <property type="component" value="Unassembled WGS sequence"/>
</dbReference>
<feature type="transmembrane region" description="Helical" evidence="2">
    <location>
        <begin position="91"/>
        <end position="110"/>
    </location>
</feature>
<keyword evidence="2" id="KW-1133">Transmembrane helix</keyword>
<reference evidence="4" key="1">
    <citation type="submission" date="2020-11" db="EMBL/GenBank/DDBJ databases">
        <authorList>
            <consortium name="DOE Joint Genome Institute"/>
            <person name="Ahrendt S."/>
            <person name="Riley R."/>
            <person name="Andreopoulos W."/>
            <person name="Labutti K."/>
            <person name="Pangilinan J."/>
            <person name="Ruiz-Duenas F.J."/>
            <person name="Barrasa J.M."/>
            <person name="Sanchez-Garcia M."/>
            <person name="Camarero S."/>
            <person name="Miyauchi S."/>
            <person name="Serrano A."/>
            <person name="Linde D."/>
            <person name="Babiker R."/>
            <person name="Drula E."/>
            <person name="Ayuso-Fernandez I."/>
            <person name="Pacheco R."/>
            <person name="Padilla G."/>
            <person name="Ferreira P."/>
            <person name="Barriuso J."/>
            <person name="Kellner H."/>
            <person name="Castanera R."/>
            <person name="Alfaro M."/>
            <person name="Ramirez L."/>
            <person name="Pisabarro A.G."/>
            <person name="Kuo A."/>
            <person name="Tritt A."/>
            <person name="Lipzen A."/>
            <person name="He G."/>
            <person name="Yan M."/>
            <person name="Ng V."/>
            <person name="Cullen D."/>
            <person name="Martin F."/>
            <person name="Rosso M.-N."/>
            <person name="Henrissat B."/>
            <person name="Hibbett D."/>
            <person name="Martinez A.T."/>
            <person name="Grigoriev I.V."/>
        </authorList>
    </citation>
    <scope>NUCLEOTIDE SEQUENCE</scope>
    <source>
        <strain evidence="4">CBS 247.69</strain>
    </source>
</reference>
<organism evidence="4 5">
    <name type="scientific">Collybia nuda</name>
    <dbReference type="NCBI Taxonomy" id="64659"/>
    <lineage>
        <taxon>Eukaryota</taxon>
        <taxon>Fungi</taxon>
        <taxon>Dikarya</taxon>
        <taxon>Basidiomycota</taxon>
        <taxon>Agaricomycotina</taxon>
        <taxon>Agaricomycetes</taxon>
        <taxon>Agaricomycetidae</taxon>
        <taxon>Agaricales</taxon>
        <taxon>Tricholomatineae</taxon>
        <taxon>Clitocybaceae</taxon>
        <taxon>Collybia</taxon>
    </lineage>
</organism>
<feature type="region of interest" description="Disordered" evidence="1">
    <location>
        <begin position="269"/>
        <end position="290"/>
    </location>
</feature>
<dbReference type="InterPro" id="IPR045340">
    <property type="entry name" value="DUF6533"/>
</dbReference>
<evidence type="ECO:0000256" key="2">
    <source>
        <dbReference type="SAM" id="Phobius"/>
    </source>
</evidence>
<evidence type="ECO:0000313" key="4">
    <source>
        <dbReference type="EMBL" id="KAF9465278.1"/>
    </source>
</evidence>
<dbReference type="Pfam" id="PF20151">
    <property type="entry name" value="DUF6533"/>
    <property type="match status" value="1"/>
</dbReference>
<keyword evidence="2" id="KW-0472">Membrane</keyword>
<comment type="caution">
    <text evidence="4">The sequence shown here is derived from an EMBL/GenBank/DDBJ whole genome shotgun (WGS) entry which is preliminary data.</text>
</comment>